<feature type="signal peptide" evidence="6">
    <location>
        <begin position="1"/>
        <end position="16"/>
    </location>
</feature>
<evidence type="ECO:0000256" key="6">
    <source>
        <dbReference type="SAM" id="SignalP"/>
    </source>
</evidence>
<accession>A0AAP0KCN0</accession>
<keyword evidence="6" id="KW-0732">Signal</keyword>
<feature type="compositionally biased region" description="Basic and acidic residues" evidence="5">
    <location>
        <begin position="230"/>
        <end position="240"/>
    </location>
</feature>
<dbReference type="InterPro" id="IPR052650">
    <property type="entry name" value="Zinc_finger_CCCH"/>
</dbReference>
<sequence>MVALVSSVRLLRLLLFQFEEEQRNNSSRQVAKSYSNHNVVSNEQDEDLMLEKIDMSSALHVKRESNVVRYDYNSRTPLAKEGQELPFSSDGATTRISWENLGSFEAKGLPGSVAHHKGIGAQIEMEVPFVERLAMDKGYDEDQNGNDNHLRPRSSSPGAGVERNKKPAIICDFFARGWCIKGSSCRFLHQKDGQSNNSKCIGGSSEADSVEDAEQPTRSVIVDSSIKNDPSGKDLPKENEGSENWYRSSEEHKLPTVGRKEESPGIVQSEVSRSLDHLSLRNEFPWKSSGEEYGSFGNPLLNHKWSHYSDHVDSRRLPSVELMRGHPLGAIDSVSSYRSFSSGSTISSIYGNNDDFLGHGKGIMEPPSAKPNCQPSIYNSRTSQEFSSSFNSSFNASLPSIGISPSQRGFAWSGSSPFIFSPQLQNSSPFYPRSSPDSLPLHFTSRDAYVSIGKMASSTKNSWEPSVPFRPSFDFSSILSYRGRQYDPFIDSNEPPNGEVRPFQSSCSQVLVSQNTVHKQILGDSLASQHPQSVVSNQSIYSGDMCAYANAAQTAIVDQESRSPKSKEEKSLKPGHVINSPGSKKEDLDSNHGIQTDGIKLSKEAKILKYFRASLIDFVKELVKPFWHEGRLSKDAHNIVVKKAVDKVISAYQPDQIPSTAEAVAQYLSFCQTKLEKLVEVNPCVSSFLSSSWNYKYNLFRISVVAFDL</sequence>
<proteinExistence type="predicted"/>
<evidence type="ECO:0000313" key="9">
    <source>
        <dbReference type="Proteomes" id="UP001420932"/>
    </source>
</evidence>
<protein>
    <recommendedName>
        <fullName evidence="7">C3H1-type domain-containing protein</fullName>
    </recommendedName>
</protein>
<dbReference type="EMBL" id="JBBNAF010000004">
    <property type="protein sequence ID" value="KAK9150196.1"/>
    <property type="molecule type" value="Genomic_DNA"/>
</dbReference>
<organism evidence="8 9">
    <name type="scientific">Stephania yunnanensis</name>
    <dbReference type="NCBI Taxonomy" id="152371"/>
    <lineage>
        <taxon>Eukaryota</taxon>
        <taxon>Viridiplantae</taxon>
        <taxon>Streptophyta</taxon>
        <taxon>Embryophyta</taxon>
        <taxon>Tracheophyta</taxon>
        <taxon>Spermatophyta</taxon>
        <taxon>Magnoliopsida</taxon>
        <taxon>Ranunculales</taxon>
        <taxon>Menispermaceae</taxon>
        <taxon>Menispermoideae</taxon>
        <taxon>Cissampelideae</taxon>
        <taxon>Stephania</taxon>
    </lineage>
</organism>
<keyword evidence="2 4" id="KW-0863">Zinc-finger</keyword>
<evidence type="ECO:0000256" key="4">
    <source>
        <dbReference type="PROSITE-ProRule" id="PRU00723"/>
    </source>
</evidence>
<evidence type="ECO:0000259" key="7">
    <source>
        <dbReference type="PROSITE" id="PS50103"/>
    </source>
</evidence>
<feature type="zinc finger region" description="C3H1-type" evidence="4">
    <location>
        <begin position="165"/>
        <end position="192"/>
    </location>
</feature>
<name>A0AAP0KCN0_9MAGN</name>
<dbReference type="PANTHER" id="PTHR36886:SF3">
    <property type="entry name" value="PROTEIN FRIGIDA-ESSENTIAL 1"/>
    <property type="match status" value="1"/>
</dbReference>
<feature type="chain" id="PRO_5042899566" description="C3H1-type domain-containing protein" evidence="6">
    <location>
        <begin position="17"/>
        <end position="709"/>
    </location>
</feature>
<keyword evidence="1 4" id="KW-0479">Metal-binding</keyword>
<dbReference type="PROSITE" id="PS50103">
    <property type="entry name" value="ZF_C3H1"/>
    <property type="match status" value="1"/>
</dbReference>
<dbReference type="AlphaFoldDB" id="A0AAP0KCN0"/>
<dbReference type="InterPro" id="IPR036855">
    <property type="entry name" value="Znf_CCCH_sf"/>
</dbReference>
<dbReference type="GO" id="GO:0008270">
    <property type="term" value="F:zinc ion binding"/>
    <property type="evidence" value="ECO:0007669"/>
    <property type="project" value="UniProtKB-KW"/>
</dbReference>
<feature type="domain" description="C3H1-type" evidence="7">
    <location>
        <begin position="165"/>
        <end position="192"/>
    </location>
</feature>
<gene>
    <name evidence="8" type="ORF">Syun_008505</name>
</gene>
<evidence type="ECO:0000313" key="8">
    <source>
        <dbReference type="EMBL" id="KAK9150196.1"/>
    </source>
</evidence>
<feature type="region of interest" description="Disordered" evidence="5">
    <location>
        <begin position="138"/>
        <end position="162"/>
    </location>
</feature>
<feature type="region of interest" description="Disordered" evidence="5">
    <location>
        <begin position="557"/>
        <end position="592"/>
    </location>
</feature>
<dbReference type="Gene3D" id="4.10.1000.10">
    <property type="entry name" value="Zinc finger, CCCH-type"/>
    <property type="match status" value="1"/>
</dbReference>
<evidence type="ECO:0000256" key="2">
    <source>
        <dbReference type="ARBA" id="ARBA00022771"/>
    </source>
</evidence>
<feature type="region of interest" description="Disordered" evidence="5">
    <location>
        <begin position="191"/>
        <end position="266"/>
    </location>
</feature>
<evidence type="ECO:0000256" key="5">
    <source>
        <dbReference type="SAM" id="MobiDB-lite"/>
    </source>
</evidence>
<reference evidence="8 9" key="1">
    <citation type="submission" date="2024-01" db="EMBL/GenBank/DDBJ databases">
        <title>Genome assemblies of Stephania.</title>
        <authorList>
            <person name="Yang L."/>
        </authorList>
    </citation>
    <scope>NUCLEOTIDE SEQUENCE [LARGE SCALE GENOMIC DNA]</scope>
    <source>
        <strain evidence="8">YNDBR</strain>
        <tissue evidence="8">Leaf</tissue>
    </source>
</reference>
<keyword evidence="3 4" id="KW-0862">Zinc</keyword>
<dbReference type="PANTHER" id="PTHR36886">
    <property type="entry name" value="PROTEIN FRIGIDA-ESSENTIAL 1"/>
    <property type="match status" value="1"/>
</dbReference>
<keyword evidence="9" id="KW-1185">Reference proteome</keyword>
<evidence type="ECO:0000256" key="1">
    <source>
        <dbReference type="ARBA" id="ARBA00022723"/>
    </source>
</evidence>
<dbReference type="Proteomes" id="UP001420932">
    <property type="component" value="Unassembled WGS sequence"/>
</dbReference>
<feature type="compositionally biased region" description="Basic and acidic residues" evidence="5">
    <location>
        <begin position="248"/>
        <end position="263"/>
    </location>
</feature>
<comment type="caution">
    <text evidence="8">The sequence shown here is derived from an EMBL/GenBank/DDBJ whole genome shotgun (WGS) entry which is preliminary data.</text>
</comment>
<feature type="compositionally biased region" description="Basic and acidic residues" evidence="5">
    <location>
        <begin position="559"/>
        <end position="572"/>
    </location>
</feature>
<evidence type="ECO:0000256" key="3">
    <source>
        <dbReference type="ARBA" id="ARBA00022833"/>
    </source>
</evidence>
<dbReference type="InterPro" id="IPR000571">
    <property type="entry name" value="Znf_CCCH"/>
</dbReference>
<dbReference type="Pfam" id="PF00642">
    <property type="entry name" value="zf-CCCH"/>
    <property type="match status" value="1"/>
</dbReference>
<dbReference type="SUPFAM" id="SSF90229">
    <property type="entry name" value="CCCH zinc finger"/>
    <property type="match status" value="1"/>
</dbReference>